<dbReference type="PANTHER" id="PTHR44846:SF1">
    <property type="entry name" value="MANNOSYL-D-GLYCERATE TRANSPORT_METABOLISM SYSTEM REPRESSOR MNGR-RELATED"/>
    <property type="match status" value="1"/>
</dbReference>
<accession>F6DSC2</accession>
<feature type="domain" description="RCK C-terminal" evidence="6">
    <location>
        <begin position="122"/>
        <end position="204"/>
    </location>
</feature>
<dbReference type="RefSeq" id="WP_013841668.1">
    <property type="nucleotide sequence ID" value="NC_015589.1"/>
</dbReference>
<evidence type="ECO:0000256" key="3">
    <source>
        <dbReference type="ARBA" id="ARBA00023163"/>
    </source>
</evidence>
<evidence type="ECO:0000313" key="7">
    <source>
        <dbReference type="EMBL" id="AEG59901.1"/>
    </source>
</evidence>
<keyword evidence="2" id="KW-0238">DNA-binding</keyword>
<dbReference type="STRING" id="696281.Desru_1636"/>
<sequence>MQSGEVHLAKYMNIAADIADRIVRGEYQEGQKIFGRSTLAGKYNVSPETIRRALILLQEAGIVQVTPGVGVAVKSLDAAQKYLEDFGQRRVLQGLHEQLYDLVKKRDQLNEEISKLIEELMEHTLQVESRFNKIEEWKVLPESPLVGKYLSQLELCDQSRVLTIQRKDVGEIVNPTSKNVIEGGDIITIFGTLSASCKKGLVRV</sequence>
<evidence type="ECO:0000313" key="8">
    <source>
        <dbReference type="Proteomes" id="UP000009234"/>
    </source>
</evidence>
<feature type="domain" description="HTH gntR-type" evidence="5">
    <location>
        <begin position="8"/>
        <end position="76"/>
    </location>
</feature>
<dbReference type="Gene3D" id="1.10.10.10">
    <property type="entry name" value="Winged helix-like DNA-binding domain superfamily/Winged helix DNA-binding domain"/>
    <property type="match status" value="1"/>
</dbReference>
<organism evidence="7 8">
    <name type="scientific">Desulforamulus ruminis (strain ATCC 23193 / DSM 2154 / NCIMB 8452 / DL)</name>
    <name type="common">Desulfotomaculum ruminis</name>
    <dbReference type="NCBI Taxonomy" id="696281"/>
    <lineage>
        <taxon>Bacteria</taxon>
        <taxon>Bacillati</taxon>
        <taxon>Bacillota</taxon>
        <taxon>Clostridia</taxon>
        <taxon>Eubacteriales</taxon>
        <taxon>Peptococcaceae</taxon>
        <taxon>Desulforamulus</taxon>
    </lineage>
</organism>
<dbReference type="KEGG" id="dru:Desru_1636"/>
<reference evidence="7 8" key="2">
    <citation type="journal article" date="2012" name="Stand. Genomic Sci.">
        <title>Complete genome sequence of the sulfate-reducing firmicute Desulfotomaculum ruminis type strain (DL(T)).</title>
        <authorList>
            <person name="Spring S."/>
            <person name="Visser M."/>
            <person name="Lu M."/>
            <person name="Copeland A."/>
            <person name="Lapidus A."/>
            <person name="Lucas S."/>
            <person name="Cheng J.F."/>
            <person name="Han C."/>
            <person name="Tapia R."/>
            <person name="Goodwin L.A."/>
            <person name="Pitluck S."/>
            <person name="Ivanova N."/>
            <person name="Land M."/>
            <person name="Hauser L."/>
            <person name="Larimer F."/>
            <person name="Rohde M."/>
            <person name="Goker M."/>
            <person name="Detter J.C."/>
            <person name="Kyrpides N.C."/>
            <person name="Woyke T."/>
            <person name="Schaap P.J."/>
            <person name="Plugge C.M."/>
            <person name="Muyzer G."/>
            <person name="Kuever J."/>
            <person name="Pereira I.A."/>
            <person name="Parshina S.N."/>
            <person name="Bernier-Latmani R."/>
            <person name="Stams A.J."/>
            <person name="Klenk H.P."/>
        </authorList>
    </citation>
    <scope>NUCLEOTIDE SEQUENCE [LARGE SCALE GENOMIC DNA]</scope>
    <source>
        <strain evidence="8">ATCC 23193 / DSM 2154 / NCIB 8452 / DL</strain>
    </source>
</reference>
<dbReference type="EMBL" id="CP002780">
    <property type="protein sequence ID" value="AEG59901.1"/>
    <property type="molecule type" value="Genomic_DNA"/>
</dbReference>
<dbReference type="Proteomes" id="UP000009234">
    <property type="component" value="Chromosome"/>
</dbReference>
<dbReference type="GO" id="GO:0045892">
    <property type="term" value="P:negative regulation of DNA-templated transcription"/>
    <property type="evidence" value="ECO:0007669"/>
    <property type="project" value="TreeGrafter"/>
</dbReference>
<keyword evidence="3" id="KW-0804">Transcription</keyword>
<dbReference type="PROSITE" id="PS51202">
    <property type="entry name" value="RCK_C"/>
    <property type="match status" value="1"/>
</dbReference>
<dbReference type="SUPFAM" id="SSF46785">
    <property type="entry name" value="Winged helix' DNA-binding domain"/>
    <property type="match status" value="1"/>
</dbReference>
<proteinExistence type="predicted"/>
<evidence type="ECO:0000259" key="6">
    <source>
        <dbReference type="PROSITE" id="PS51202"/>
    </source>
</evidence>
<evidence type="ECO:0000256" key="2">
    <source>
        <dbReference type="ARBA" id="ARBA00023125"/>
    </source>
</evidence>
<keyword evidence="1" id="KW-0805">Transcription regulation</keyword>
<evidence type="ECO:0000256" key="1">
    <source>
        <dbReference type="ARBA" id="ARBA00023015"/>
    </source>
</evidence>
<dbReference type="AlphaFoldDB" id="F6DSC2"/>
<dbReference type="SMART" id="SM00345">
    <property type="entry name" value="HTH_GNTR"/>
    <property type="match status" value="1"/>
</dbReference>
<reference evidence="8" key="1">
    <citation type="submission" date="2011-05" db="EMBL/GenBank/DDBJ databases">
        <title>Complete sequence of Desulfotomaculum ruminis DSM 2154.</title>
        <authorList>
            <person name="Lucas S."/>
            <person name="Copeland A."/>
            <person name="Lapidus A."/>
            <person name="Cheng J.-F."/>
            <person name="Goodwin L."/>
            <person name="Pitluck S."/>
            <person name="Lu M."/>
            <person name="Detter J.C."/>
            <person name="Han C."/>
            <person name="Tapia R."/>
            <person name="Land M."/>
            <person name="Hauser L."/>
            <person name="Kyrpides N."/>
            <person name="Ivanova N."/>
            <person name="Mikhailova N."/>
            <person name="Pagani I."/>
            <person name="Stams A.J.M."/>
            <person name="Plugge C.M."/>
            <person name="Muyzer G."/>
            <person name="Kuever J."/>
            <person name="Parshina S.N."/>
            <person name="Ivanova A.E."/>
            <person name="Nazina T.N."/>
            <person name="Brambilla E."/>
            <person name="Spring S."/>
            <person name="Klenk H.-P."/>
            <person name="Woyke T."/>
        </authorList>
    </citation>
    <scope>NUCLEOTIDE SEQUENCE [LARGE SCALE GENOMIC DNA]</scope>
    <source>
        <strain evidence="8">ATCC 23193 / DSM 2154 / NCIB 8452 / DL</strain>
    </source>
</reference>
<evidence type="ECO:0000259" key="5">
    <source>
        <dbReference type="PROSITE" id="PS50949"/>
    </source>
</evidence>
<name>F6DSC2_DESRL</name>
<dbReference type="InterPro" id="IPR006037">
    <property type="entry name" value="RCK_C"/>
</dbReference>
<dbReference type="InterPro" id="IPR050679">
    <property type="entry name" value="Bact_HTH_transcr_reg"/>
</dbReference>
<keyword evidence="4" id="KW-0175">Coiled coil</keyword>
<dbReference type="InterPro" id="IPR036388">
    <property type="entry name" value="WH-like_DNA-bd_sf"/>
</dbReference>
<dbReference type="OrthoDB" id="226679at2"/>
<dbReference type="PANTHER" id="PTHR44846">
    <property type="entry name" value="MANNOSYL-D-GLYCERATE TRANSPORT/METABOLISM SYSTEM REPRESSOR MNGR-RELATED"/>
    <property type="match status" value="1"/>
</dbReference>
<protein>
    <submittedName>
        <fullName evidence="7">Regulatory protein GntR HTH</fullName>
    </submittedName>
</protein>
<dbReference type="GO" id="GO:0003677">
    <property type="term" value="F:DNA binding"/>
    <property type="evidence" value="ECO:0007669"/>
    <property type="project" value="UniProtKB-KW"/>
</dbReference>
<gene>
    <name evidence="7" type="ordered locus">Desru_1636</name>
</gene>
<dbReference type="Pfam" id="PF02080">
    <property type="entry name" value="TrkA_C"/>
    <property type="match status" value="1"/>
</dbReference>
<dbReference type="PROSITE" id="PS50949">
    <property type="entry name" value="HTH_GNTR"/>
    <property type="match status" value="1"/>
</dbReference>
<dbReference type="eggNOG" id="COG2186">
    <property type="taxonomic scope" value="Bacteria"/>
</dbReference>
<dbReference type="InterPro" id="IPR036390">
    <property type="entry name" value="WH_DNA-bd_sf"/>
</dbReference>
<dbReference type="SUPFAM" id="SSF116726">
    <property type="entry name" value="TrkA C-terminal domain-like"/>
    <property type="match status" value="1"/>
</dbReference>
<dbReference type="CDD" id="cd07377">
    <property type="entry name" value="WHTH_GntR"/>
    <property type="match status" value="1"/>
</dbReference>
<dbReference type="HOGENOM" id="CLU_112362_0_0_9"/>
<evidence type="ECO:0000256" key="4">
    <source>
        <dbReference type="SAM" id="Coils"/>
    </source>
</evidence>
<dbReference type="GO" id="GO:0006813">
    <property type="term" value="P:potassium ion transport"/>
    <property type="evidence" value="ECO:0007669"/>
    <property type="project" value="InterPro"/>
</dbReference>
<dbReference type="GO" id="GO:0008324">
    <property type="term" value="F:monoatomic cation transmembrane transporter activity"/>
    <property type="evidence" value="ECO:0007669"/>
    <property type="project" value="InterPro"/>
</dbReference>
<dbReference type="InterPro" id="IPR036721">
    <property type="entry name" value="RCK_C_sf"/>
</dbReference>
<keyword evidence="8" id="KW-1185">Reference proteome</keyword>
<dbReference type="Pfam" id="PF00392">
    <property type="entry name" value="GntR"/>
    <property type="match status" value="1"/>
</dbReference>
<dbReference type="GO" id="GO:0003700">
    <property type="term" value="F:DNA-binding transcription factor activity"/>
    <property type="evidence" value="ECO:0007669"/>
    <property type="project" value="InterPro"/>
</dbReference>
<feature type="coiled-coil region" evidence="4">
    <location>
        <begin position="92"/>
        <end position="126"/>
    </location>
</feature>
<dbReference type="Gene3D" id="3.30.70.1450">
    <property type="entry name" value="Regulator of K+ conductance, C-terminal domain"/>
    <property type="match status" value="1"/>
</dbReference>
<dbReference type="InterPro" id="IPR000524">
    <property type="entry name" value="Tscrpt_reg_HTH_GntR"/>
</dbReference>